<feature type="domain" description="Inner membrane protein YgaP-like transmembrane" evidence="3">
    <location>
        <begin position="5"/>
        <end position="68"/>
    </location>
</feature>
<organism evidence="4 5">
    <name type="scientific">Candidatus Nitrospira allomarina</name>
    <dbReference type="NCBI Taxonomy" id="3020900"/>
    <lineage>
        <taxon>Bacteria</taxon>
        <taxon>Pseudomonadati</taxon>
        <taxon>Nitrospirota</taxon>
        <taxon>Nitrospiria</taxon>
        <taxon>Nitrospirales</taxon>
        <taxon>Nitrospiraceae</taxon>
        <taxon>Nitrospira</taxon>
    </lineage>
</organism>
<dbReference type="Proteomes" id="UP001302719">
    <property type="component" value="Chromosome"/>
</dbReference>
<keyword evidence="2" id="KW-0812">Transmembrane</keyword>
<reference evidence="4 5" key="1">
    <citation type="submission" date="2023-01" db="EMBL/GenBank/DDBJ databases">
        <title>Cultivation and genomic characterization of new, ubiquitous marine nitrite-oxidizing bacteria from the Nitrospirales.</title>
        <authorList>
            <person name="Mueller A.J."/>
            <person name="Daebeler A."/>
            <person name="Herbold C.W."/>
            <person name="Kirkegaard R.H."/>
            <person name="Daims H."/>
        </authorList>
    </citation>
    <scope>NUCLEOTIDE SEQUENCE [LARGE SCALE GENOMIC DNA]</scope>
    <source>
        <strain evidence="4 5">VA</strain>
    </source>
</reference>
<keyword evidence="2" id="KW-1133">Transmembrane helix</keyword>
<dbReference type="EMBL" id="CP116967">
    <property type="protein sequence ID" value="WNM59997.1"/>
    <property type="molecule type" value="Genomic_DNA"/>
</dbReference>
<dbReference type="KEGG" id="nall:PP769_09635"/>
<feature type="compositionally biased region" description="Basic and acidic residues" evidence="1">
    <location>
        <begin position="84"/>
        <end position="93"/>
    </location>
</feature>
<name>A0AA96JU00_9BACT</name>
<sequence>MKKYRNIGHHERVIRVGVGFLLLALSGFSFLPGWGDLILMSVGLIALLTGVIAYCPAWQALGINTCPLQTPEHPRSHSNPTVHEQADPSSHRS</sequence>
<dbReference type="RefSeq" id="WP_312646914.1">
    <property type="nucleotide sequence ID" value="NZ_CP116967.1"/>
</dbReference>
<feature type="region of interest" description="Disordered" evidence="1">
    <location>
        <begin position="69"/>
        <end position="93"/>
    </location>
</feature>
<feature type="transmembrane region" description="Helical" evidence="2">
    <location>
        <begin position="37"/>
        <end position="55"/>
    </location>
</feature>
<feature type="transmembrane region" description="Helical" evidence="2">
    <location>
        <begin position="12"/>
        <end position="31"/>
    </location>
</feature>
<proteinExistence type="predicted"/>
<protein>
    <submittedName>
        <fullName evidence="4">DUF2892 domain-containing protein</fullName>
    </submittedName>
</protein>
<evidence type="ECO:0000256" key="1">
    <source>
        <dbReference type="SAM" id="MobiDB-lite"/>
    </source>
</evidence>
<accession>A0AA96JU00</accession>
<evidence type="ECO:0000313" key="4">
    <source>
        <dbReference type="EMBL" id="WNM59997.1"/>
    </source>
</evidence>
<dbReference type="Pfam" id="PF11127">
    <property type="entry name" value="YgaP-like_TM"/>
    <property type="match status" value="1"/>
</dbReference>
<keyword evidence="2" id="KW-0472">Membrane</keyword>
<gene>
    <name evidence="4" type="ORF">PP769_09635</name>
</gene>
<keyword evidence="5" id="KW-1185">Reference proteome</keyword>
<evidence type="ECO:0000259" key="3">
    <source>
        <dbReference type="Pfam" id="PF11127"/>
    </source>
</evidence>
<evidence type="ECO:0000256" key="2">
    <source>
        <dbReference type="SAM" id="Phobius"/>
    </source>
</evidence>
<evidence type="ECO:0000313" key="5">
    <source>
        <dbReference type="Proteomes" id="UP001302719"/>
    </source>
</evidence>
<dbReference type="AlphaFoldDB" id="A0AA96JU00"/>
<dbReference type="InterPro" id="IPR021309">
    <property type="entry name" value="YgaP-like_TM"/>
</dbReference>